<sequence>MRARLFCILVLLLAAGSSTASQAYAAKPQPFLSPIEQGWAFWNGSVPKDLSGHWSERLFQWGLRYRFITGYPDGSYRPDRPMAEAEFLLMLYRSYGATPLPSVISGEKWSDSPYRLAEMWNQPARGLEDETARTAPMKRVTAAEILTAALGLHYDGENAIRYLLGNRLASGKTAPTVQGFRGEDTVTRAEALQWIRNLKLSGAARISVRPQAESDPGLIPPLPAAGEGLRDFLMIPGTLQDLSLLDKTGRAFPPGTAKSAIDAALGEPDDKDIMGRHMYGQLGIFYDSSYRMSGWSVFLDTLDEDAPYLTDKGIIAGGSTLRDVLLAYGTAGYGNGGNAGYFYELIDGTLVPRMGISDIKNPDRAYVVSFGTTDNGIVRSIYVTTYKVAFPPV</sequence>
<dbReference type="Proteomes" id="UP001161691">
    <property type="component" value="Unassembled WGS sequence"/>
</dbReference>
<evidence type="ECO:0000313" key="3">
    <source>
        <dbReference type="EMBL" id="MDI4649190.1"/>
    </source>
</evidence>
<gene>
    <name evidence="3" type="ORF">KB449_29910</name>
</gene>
<accession>A0ABT6TQY5</accession>
<keyword evidence="1" id="KW-0732">Signal</keyword>
<name>A0ABT6TQY5_9BACL</name>
<protein>
    <submittedName>
        <fullName evidence="3">S-layer homology domain-containing protein</fullName>
    </submittedName>
</protein>
<comment type="caution">
    <text evidence="3">The sequence shown here is derived from an EMBL/GenBank/DDBJ whole genome shotgun (WGS) entry which is preliminary data.</text>
</comment>
<feature type="chain" id="PRO_5045997909" evidence="1">
    <location>
        <begin position="26"/>
        <end position="393"/>
    </location>
</feature>
<proteinExistence type="predicted"/>
<feature type="signal peptide" evidence="1">
    <location>
        <begin position="1"/>
        <end position="25"/>
    </location>
</feature>
<dbReference type="Pfam" id="PF00395">
    <property type="entry name" value="SLH"/>
    <property type="match status" value="1"/>
</dbReference>
<feature type="domain" description="SLH" evidence="2">
    <location>
        <begin position="42"/>
        <end position="105"/>
    </location>
</feature>
<evidence type="ECO:0000256" key="1">
    <source>
        <dbReference type="SAM" id="SignalP"/>
    </source>
</evidence>
<evidence type="ECO:0000259" key="2">
    <source>
        <dbReference type="PROSITE" id="PS51272"/>
    </source>
</evidence>
<dbReference type="PROSITE" id="PS51272">
    <property type="entry name" value="SLH"/>
    <property type="match status" value="1"/>
</dbReference>
<reference evidence="3" key="1">
    <citation type="submission" date="2023-04" db="EMBL/GenBank/DDBJ databases">
        <title>Comparative genomic analysis of Cohnella hashimotonis sp. nov., isolated from the International Space Station.</title>
        <authorList>
            <person name="Venkateswaran K."/>
            <person name="Simpson A."/>
        </authorList>
    </citation>
    <scope>NUCLEOTIDE SEQUENCE</scope>
    <source>
        <strain evidence="3">F6_2S_P_1</strain>
    </source>
</reference>
<evidence type="ECO:0000313" key="4">
    <source>
        <dbReference type="Proteomes" id="UP001161691"/>
    </source>
</evidence>
<dbReference type="EMBL" id="JAGRPV010000001">
    <property type="protein sequence ID" value="MDI4649190.1"/>
    <property type="molecule type" value="Genomic_DNA"/>
</dbReference>
<keyword evidence="4" id="KW-1185">Reference proteome</keyword>
<organism evidence="3 4">
    <name type="scientific">Cohnella hashimotonis</name>
    <dbReference type="NCBI Taxonomy" id="2826895"/>
    <lineage>
        <taxon>Bacteria</taxon>
        <taxon>Bacillati</taxon>
        <taxon>Bacillota</taxon>
        <taxon>Bacilli</taxon>
        <taxon>Bacillales</taxon>
        <taxon>Paenibacillaceae</taxon>
        <taxon>Cohnella</taxon>
    </lineage>
</organism>
<dbReference type="InterPro" id="IPR001119">
    <property type="entry name" value="SLH_dom"/>
</dbReference>
<dbReference type="RefSeq" id="WP_282911849.1">
    <property type="nucleotide sequence ID" value="NZ_JAGRPV010000001.1"/>
</dbReference>